<protein>
    <submittedName>
        <fullName evidence="2">Ribonuclease H-like domain-containing protein</fullName>
    </submittedName>
</protein>
<dbReference type="InterPro" id="IPR002083">
    <property type="entry name" value="MATH/TRAF_dom"/>
</dbReference>
<feature type="domain" description="MATH" evidence="1">
    <location>
        <begin position="291"/>
        <end position="346"/>
    </location>
</feature>
<feature type="domain" description="MATH" evidence="1">
    <location>
        <begin position="365"/>
        <end position="442"/>
    </location>
</feature>
<dbReference type="SUPFAM" id="SSF49599">
    <property type="entry name" value="TRAF domain-like"/>
    <property type="match status" value="2"/>
</dbReference>
<sequence>MKDLGSFNYFLGISAQRSTSGLFLSRSKFTEEILELAHIQHCNACRTHVDTESKLGYDGDPVSDPTAVWLRILRYVRGTIGFGLQLQASSTAQLTAYTDADWVGCPVTRRSTSGYCVFFGDNLLCWSTKRHVTLTRSSAKVEYRGVANVVAETAWLHNLLLELHAPLTTATLENRACPEGNHKYGDFSTGIQMQNVVGALIVYDVSRCSTFEDVERWYRDLKIANGEIEREYSLIETSAKDGRNVKMAFAELISRIFRKINSNNTMGAIDTHAFSFFSQARMSRLRGKTEPAHYMLKIESFSLLSQAGTPKFESDIFEASGYKWRLELYPNGNEEENAGSNMSIYLTICDTKCLSNGWEVCVDFMSTHTWTIKNFAARTENELLSDHFKVGKVKWKLKLYPKGNGTGKYTIYRSIFVCMIPDRLLLGGDFIQNTRLGLNTMW</sequence>
<reference evidence="2" key="1">
    <citation type="journal article" date="2019" name="Sci. Rep.">
        <title>Draft genome of Tanacetum cinerariifolium, the natural source of mosquito coil.</title>
        <authorList>
            <person name="Yamashiro T."/>
            <person name="Shiraishi A."/>
            <person name="Satake H."/>
            <person name="Nakayama K."/>
        </authorList>
    </citation>
    <scope>NUCLEOTIDE SEQUENCE</scope>
</reference>
<dbReference type="CDD" id="cd09272">
    <property type="entry name" value="RNase_HI_RT_Ty1"/>
    <property type="match status" value="1"/>
</dbReference>
<dbReference type="InterPro" id="IPR008974">
    <property type="entry name" value="TRAF-like"/>
</dbReference>
<dbReference type="AlphaFoldDB" id="A0A6L2LI73"/>
<comment type="caution">
    <text evidence="2">The sequence shown here is derived from an EMBL/GenBank/DDBJ whole genome shotgun (WGS) entry which is preliminary data.</text>
</comment>
<dbReference type="CDD" id="cd00121">
    <property type="entry name" value="MATH"/>
    <property type="match status" value="2"/>
</dbReference>
<name>A0A6L2LI73_TANCI</name>
<evidence type="ECO:0000259" key="1">
    <source>
        <dbReference type="PROSITE" id="PS50144"/>
    </source>
</evidence>
<dbReference type="Pfam" id="PF22486">
    <property type="entry name" value="MATH_2"/>
    <property type="match status" value="2"/>
</dbReference>
<dbReference type="EMBL" id="BKCJ010004390">
    <property type="protein sequence ID" value="GEU60759.1"/>
    <property type="molecule type" value="Genomic_DNA"/>
</dbReference>
<dbReference type="InterPro" id="IPR027417">
    <property type="entry name" value="P-loop_NTPase"/>
</dbReference>
<accession>A0A6L2LI73</accession>
<organism evidence="2">
    <name type="scientific">Tanacetum cinerariifolium</name>
    <name type="common">Dalmatian daisy</name>
    <name type="synonym">Chrysanthemum cinerariifolium</name>
    <dbReference type="NCBI Taxonomy" id="118510"/>
    <lineage>
        <taxon>Eukaryota</taxon>
        <taxon>Viridiplantae</taxon>
        <taxon>Streptophyta</taxon>
        <taxon>Embryophyta</taxon>
        <taxon>Tracheophyta</taxon>
        <taxon>Spermatophyta</taxon>
        <taxon>Magnoliopsida</taxon>
        <taxon>eudicotyledons</taxon>
        <taxon>Gunneridae</taxon>
        <taxon>Pentapetalae</taxon>
        <taxon>asterids</taxon>
        <taxon>campanulids</taxon>
        <taxon>Asterales</taxon>
        <taxon>Asteraceae</taxon>
        <taxon>Asteroideae</taxon>
        <taxon>Anthemideae</taxon>
        <taxon>Anthemidinae</taxon>
        <taxon>Tanacetum</taxon>
    </lineage>
</organism>
<evidence type="ECO:0000313" key="2">
    <source>
        <dbReference type="EMBL" id="GEU60759.1"/>
    </source>
</evidence>
<proteinExistence type="predicted"/>
<gene>
    <name evidence="2" type="ORF">Tci_032737</name>
</gene>
<dbReference type="PANTHER" id="PTHR46162">
    <property type="entry name" value="TRAF-LIKE FAMILY PROTEIN"/>
    <property type="match status" value="1"/>
</dbReference>
<dbReference type="SUPFAM" id="SSF52540">
    <property type="entry name" value="P-loop containing nucleoside triphosphate hydrolases"/>
    <property type="match status" value="1"/>
</dbReference>
<dbReference type="PANTHER" id="PTHR46162:SF40">
    <property type="entry name" value="TRAF-LIKE FAMILY PROTEIN"/>
    <property type="match status" value="1"/>
</dbReference>
<dbReference type="Gene3D" id="2.60.210.10">
    <property type="entry name" value="Apoptosis, Tumor Necrosis Factor Receptor Associated Protein 2, Chain A"/>
    <property type="match status" value="2"/>
</dbReference>
<dbReference type="Gene3D" id="3.40.50.300">
    <property type="entry name" value="P-loop containing nucleotide triphosphate hydrolases"/>
    <property type="match status" value="1"/>
</dbReference>
<dbReference type="SMART" id="SM00175">
    <property type="entry name" value="RAB"/>
    <property type="match status" value="1"/>
</dbReference>
<dbReference type="PROSITE" id="PS50144">
    <property type="entry name" value="MATH"/>
    <property type="match status" value="2"/>
</dbReference>